<dbReference type="HAMAP" id="MF_00984">
    <property type="entry name" value="SSB"/>
    <property type="match status" value="1"/>
</dbReference>
<accession>A0A1S1V4U8</accession>
<feature type="compositionally biased region" description="Polar residues" evidence="4">
    <location>
        <begin position="117"/>
        <end position="136"/>
    </location>
</feature>
<sequence length="154" mass="16828">MNSVVLIGRLVRDPELRFLPNGGTAVASFSIAVDKQLSRDKKQEMESKGQPTADFINIVVWGKQGENCANYLKKGRNVAIQGRIQTGSYTAADGNKRYTTDVVAERVQFIDWGDGASSGNPSAVSRPQQSNNSGDFNTEGFHLDDSIDDEDIPF</sequence>
<evidence type="ECO:0000256" key="4">
    <source>
        <dbReference type="SAM" id="MobiDB-lite"/>
    </source>
</evidence>
<dbReference type="GO" id="GO:0006260">
    <property type="term" value="P:DNA replication"/>
    <property type="evidence" value="ECO:0007669"/>
    <property type="project" value="UniProtKB-UniRule"/>
</dbReference>
<dbReference type="SUPFAM" id="SSF50249">
    <property type="entry name" value="Nucleic acid-binding proteins"/>
    <property type="match status" value="1"/>
</dbReference>
<dbReference type="Pfam" id="PF00436">
    <property type="entry name" value="SSB"/>
    <property type="match status" value="1"/>
</dbReference>
<evidence type="ECO:0000256" key="1">
    <source>
        <dbReference type="ARBA" id="ARBA00023125"/>
    </source>
</evidence>
<feature type="region of interest" description="Disordered" evidence="4">
    <location>
        <begin position="114"/>
        <end position="154"/>
    </location>
</feature>
<dbReference type="EMBL" id="MKIE01000009">
    <property type="protein sequence ID" value="OHW61622.1"/>
    <property type="molecule type" value="Genomic_DNA"/>
</dbReference>
<evidence type="ECO:0000313" key="5">
    <source>
        <dbReference type="EMBL" id="OHW61622.1"/>
    </source>
</evidence>
<protein>
    <recommendedName>
        <fullName evidence="2 3">Single-stranded DNA-binding protein</fullName>
        <shortName evidence="2">SSB</shortName>
    </recommendedName>
</protein>
<feature type="short sequence motif" description="Important for interaction with partner proteins" evidence="2">
    <location>
        <begin position="149"/>
        <end position="154"/>
    </location>
</feature>
<keyword evidence="2" id="KW-0233">DNA recombination</keyword>
<dbReference type="CDD" id="cd04496">
    <property type="entry name" value="SSB_OBF"/>
    <property type="match status" value="1"/>
</dbReference>
<dbReference type="AlphaFoldDB" id="A0A1S1V4U8"/>
<dbReference type="PANTHER" id="PTHR10302">
    <property type="entry name" value="SINGLE-STRANDED DNA-BINDING PROTEIN"/>
    <property type="match status" value="1"/>
</dbReference>
<dbReference type="Proteomes" id="UP000180254">
    <property type="component" value="Unassembled WGS sequence"/>
</dbReference>
<comment type="subunit">
    <text evidence="2">Homotetramer.</text>
</comment>
<comment type="function">
    <text evidence="2">Plays an important role in DNA replication, recombination and repair. Binds to ssDNA and to an array of partner proteins to recruit them to their sites of action during DNA metabolism.</text>
</comment>
<gene>
    <name evidence="5" type="primary">ssbA_2</name>
    <name evidence="5" type="ORF">EUAN_19370</name>
</gene>
<keyword evidence="6" id="KW-1185">Reference proteome</keyword>
<dbReference type="GO" id="GO:0009295">
    <property type="term" value="C:nucleoid"/>
    <property type="evidence" value="ECO:0007669"/>
    <property type="project" value="TreeGrafter"/>
</dbReference>
<proteinExistence type="inferred from homology"/>
<evidence type="ECO:0000256" key="3">
    <source>
        <dbReference type="PIRNR" id="PIRNR002070"/>
    </source>
</evidence>
<dbReference type="GO" id="GO:0006310">
    <property type="term" value="P:DNA recombination"/>
    <property type="evidence" value="ECO:0007669"/>
    <property type="project" value="UniProtKB-UniRule"/>
</dbReference>
<keyword evidence="2" id="KW-0235">DNA replication</keyword>
<dbReference type="GO" id="GO:0003697">
    <property type="term" value="F:single-stranded DNA binding"/>
    <property type="evidence" value="ECO:0007669"/>
    <property type="project" value="UniProtKB-UniRule"/>
</dbReference>
<dbReference type="InterPro" id="IPR011344">
    <property type="entry name" value="ssDNA-bd"/>
</dbReference>
<evidence type="ECO:0000313" key="6">
    <source>
        <dbReference type="Proteomes" id="UP000180254"/>
    </source>
</evidence>
<organism evidence="5 6">
    <name type="scientific">Andreesenia angusta</name>
    <dbReference type="NCBI Taxonomy" id="39480"/>
    <lineage>
        <taxon>Bacteria</taxon>
        <taxon>Bacillati</taxon>
        <taxon>Bacillota</taxon>
        <taxon>Tissierellia</taxon>
        <taxon>Tissierellales</taxon>
        <taxon>Gottschalkiaceae</taxon>
        <taxon>Andreesenia</taxon>
    </lineage>
</organism>
<dbReference type="PANTHER" id="PTHR10302:SF27">
    <property type="entry name" value="SINGLE-STRANDED DNA-BINDING PROTEIN"/>
    <property type="match status" value="1"/>
</dbReference>
<dbReference type="STRING" id="39480.EUAN_19370"/>
<dbReference type="NCBIfam" id="TIGR00621">
    <property type="entry name" value="ssb"/>
    <property type="match status" value="1"/>
</dbReference>
<dbReference type="GO" id="GO:0006281">
    <property type="term" value="P:DNA repair"/>
    <property type="evidence" value="ECO:0007669"/>
    <property type="project" value="UniProtKB-UniRule"/>
</dbReference>
<comment type="caution">
    <text evidence="5">The sequence shown here is derived from an EMBL/GenBank/DDBJ whole genome shotgun (WGS) entry which is preliminary data.</text>
</comment>
<reference evidence="5 6" key="1">
    <citation type="submission" date="2016-09" db="EMBL/GenBank/DDBJ databases">
        <title>Genome sequence of Eubacterium angustum.</title>
        <authorList>
            <person name="Poehlein A."/>
            <person name="Daniel R."/>
        </authorList>
    </citation>
    <scope>NUCLEOTIDE SEQUENCE [LARGE SCALE GENOMIC DNA]</scope>
    <source>
        <strain evidence="5 6">DSM 1989</strain>
    </source>
</reference>
<keyword evidence="1 2" id="KW-0238">DNA-binding</keyword>
<evidence type="ECO:0000256" key="2">
    <source>
        <dbReference type="HAMAP-Rule" id="MF_00984"/>
    </source>
</evidence>
<dbReference type="RefSeq" id="WP_071064038.1">
    <property type="nucleotide sequence ID" value="NZ_MKIE01000009.1"/>
</dbReference>
<keyword evidence="2" id="KW-0227">DNA damage</keyword>
<comment type="caution">
    <text evidence="2">Lacks conserved residue(s) required for the propagation of feature annotation.</text>
</comment>
<dbReference type="PIRSF" id="PIRSF002070">
    <property type="entry name" value="SSB"/>
    <property type="match status" value="1"/>
</dbReference>
<keyword evidence="2" id="KW-0234">DNA repair</keyword>
<dbReference type="PROSITE" id="PS50935">
    <property type="entry name" value="SSB"/>
    <property type="match status" value="1"/>
</dbReference>
<dbReference type="InterPro" id="IPR000424">
    <property type="entry name" value="Primosome_PriB/ssb"/>
</dbReference>
<dbReference type="Gene3D" id="2.40.50.140">
    <property type="entry name" value="Nucleic acid-binding proteins"/>
    <property type="match status" value="1"/>
</dbReference>
<dbReference type="InterPro" id="IPR012340">
    <property type="entry name" value="NA-bd_OB-fold"/>
</dbReference>
<dbReference type="OrthoDB" id="9809878at2"/>
<name>A0A1S1V4U8_9FIRM</name>